<dbReference type="PANTHER" id="PTHR43799:SF1">
    <property type="entry name" value="ASPARTATE AMINOTRANSFERASE"/>
    <property type="match status" value="1"/>
</dbReference>
<keyword evidence="1" id="KW-0808">Transferase</keyword>
<dbReference type="CDD" id="cd00609">
    <property type="entry name" value="AAT_like"/>
    <property type="match status" value="1"/>
</dbReference>
<protein>
    <submittedName>
        <fullName evidence="1">Aspartate aminotransferase</fullName>
        <ecNumber evidence="1">2.6.1.1</ecNumber>
    </submittedName>
</protein>
<organism evidence="1 4">
    <name type="scientific">Corynebacterium otitidis ATCC 51513</name>
    <dbReference type="NCBI Taxonomy" id="883169"/>
    <lineage>
        <taxon>Bacteria</taxon>
        <taxon>Bacillati</taxon>
        <taxon>Actinomycetota</taxon>
        <taxon>Actinomycetes</taxon>
        <taxon>Mycobacteriales</taxon>
        <taxon>Corynebacteriaceae</taxon>
        <taxon>Corynebacterium</taxon>
    </lineage>
</organism>
<keyword evidence="3" id="KW-1185">Reference proteome</keyword>
<evidence type="ECO:0000313" key="4">
    <source>
        <dbReference type="Proteomes" id="UP000011016"/>
    </source>
</evidence>
<reference evidence="2 3" key="2">
    <citation type="submission" date="2012-08" db="EMBL/GenBank/DDBJ databases">
        <title>The Genome Sequence of Turicella otitidis ATCC 51513.</title>
        <authorList>
            <consortium name="The Broad Institute Genome Sequencing Platform"/>
            <person name="Earl A."/>
            <person name="Ward D."/>
            <person name="Feldgarden M."/>
            <person name="Gevers D."/>
            <person name="Huys G."/>
            <person name="Walker B."/>
            <person name="Young S.K."/>
            <person name="Zeng Q."/>
            <person name="Gargeya S."/>
            <person name="Fitzgerald M."/>
            <person name="Haas B."/>
            <person name="Abouelleil A."/>
            <person name="Alvarado L."/>
            <person name="Arachchi H.M."/>
            <person name="Berlin A.M."/>
            <person name="Chapman S.B."/>
            <person name="Goldberg J."/>
            <person name="Griggs A."/>
            <person name="Gujja S."/>
            <person name="Hansen M."/>
            <person name="Howarth C."/>
            <person name="Imamovic A."/>
            <person name="Larimer J."/>
            <person name="McCowen C."/>
            <person name="Montmayeur A."/>
            <person name="Murphy C."/>
            <person name="Neiman D."/>
            <person name="Pearson M."/>
            <person name="Priest M."/>
            <person name="Roberts A."/>
            <person name="Saif S."/>
            <person name="Shea T."/>
            <person name="Sisk P."/>
            <person name="Sykes S."/>
            <person name="Wortman J."/>
            <person name="Nusbaum C."/>
            <person name="Birren B."/>
        </authorList>
    </citation>
    <scope>NUCLEOTIDE SEQUENCE [LARGE SCALE GENOMIC DNA]</scope>
    <source>
        <strain evidence="2 3">ATCC 51513</strain>
    </source>
</reference>
<dbReference type="Pfam" id="PF12897">
    <property type="entry name" value="Asp_aminotransf"/>
    <property type="match status" value="1"/>
</dbReference>
<dbReference type="GO" id="GO:0004069">
    <property type="term" value="F:L-aspartate:2-oxoglutarate aminotransferase activity"/>
    <property type="evidence" value="ECO:0007669"/>
    <property type="project" value="UniProtKB-EC"/>
</dbReference>
<dbReference type="EMBL" id="AHAE01000078">
    <property type="protein sequence ID" value="EJZ81389.1"/>
    <property type="molecule type" value="Genomic_DNA"/>
</dbReference>
<dbReference type="HOGENOM" id="CLU_635914_0_0_11"/>
<proteinExistence type="predicted"/>
<name>I7LCL7_9CORY</name>
<dbReference type="InterPro" id="IPR024551">
    <property type="entry name" value="AspAT_Ic"/>
</dbReference>
<dbReference type="InterPro" id="IPR015424">
    <property type="entry name" value="PyrdxlP-dep_Trfase"/>
</dbReference>
<accession>I7LCL7</accession>
<dbReference type="SUPFAM" id="SSF53383">
    <property type="entry name" value="PLP-dependent transferases"/>
    <property type="match status" value="1"/>
</dbReference>
<dbReference type="Proteomes" id="UP000011016">
    <property type="component" value="Unassembled WGS sequence"/>
</dbReference>
<reference evidence="1 4" key="1">
    <citation type="journal article" date="2012" name="J. Bacteriol.">
        <title>Draft Genome Sequence of Turicella otitidis ATCC 51513, Isolated from Middle Ear Fluid from a Child with Otitis Media.</title>
        <authorList>
            <person name="Brinkrolf K."/>
            <person name="Schneider J."/>
            <person name="Knecht M."/>
            <person name="Ruckert C."/>
            <person name="Tauch A."/>
        </authorList>
    </citation>
    <scope>NUCLEOTIDE SEQUENCE [LARGE SCALE GENOMIC DNA]</scope>
    <source>
        <strain evidence="1 4">ATCC 51513</strain>
    </source>
</reference>
<sequence>MALRDLDAEELSQLAERARRDYEELRAKDLHLDLTRGKPSVEQLDHNERLLSLPGEGDHTAADGTDVRNYGGLDGLKELRELWGEVVGIPAERLLAADGSSLNIMFDVVSFSHLFGTQDSPRPWSKEETVRWLCPVPGYDRHFTISETVGHEMIPVPTTEEGPDLDVVREHLADPSVKGMWLVPTFSNPAGVTTSRAVLEELAAMPAAAPDFRIAWDDAYAVHPLTGEFPEHVDVPELAGKAGNPNRFWCFSSTSKVTFAGAGVGFFGSSAENLAWYKRYAGARGIGPNKVNQLAHARYFGSAEGVRAIMRHHAGVLAPKFATVERILSERLGGLGIAKWTRPAGGYFVSLDVVPGTAARVVELAREAGVALTEAGSSFPHHRDPEDKNIRLTPSMPPLGELEDAVEAVATCAILAAAERLAEG</sequence>
<dbReference type="EC" id="2.6.1.1" evidence="1"/>
<dbReference type="Proteomes" id="UP000006078">
    <property type="component" value="Unassembled WGS sequence"/>
</dbReference>
<dbReference type="AlphaFoldDB" id="I7LCL7"/>
<dbReference type="InterPro" id="IPR015421">
    <property type="entry name" value="PyrdxlP-dep_Trfase_major"/>
</dbReference>
<evidence type="ECO:0000313" key="2">
    <source>
        <dbReference type="EMBL" id="EJZ81389.1"/>
    </source>
</evidence>
<dbReference type="eggNOG" id="COG1167">
    <property type="taxonomic scope" value="Bacteria"/>
</dbReference>
<gene>
    <name evidence="1" type="primary">aspB</name>
    <name evidence="1" type="ORF">BN46_1348</name>
    <name evidence="2" type="ORF">HMPREF9719_01660</name>
</gene>
<comment type="caution">
    <text evidence="1">The sequence shown here is derived from an EMBL/GenBank/DDBJ whole genome shotgun (WGS) entry which is preliminary data.</text>
</comment>
<dbReference type="PANTHER" id="PTHR43799">
    <property type="entry name" value="AMINOTRANSFERASE, PUTATIVE-RELATED"/>
    <property type="match status" value="1"/>
</dbReference>
<evidence type="ECO:0000313" key="3">
    <source>
        <dbReference type="Proteomes" id="UP000006078"/>
    </source>
</evidence>
<evidence type="ECO:0000313" key="1">
    <source>
        <dbReference type="EMBL" id="CCI84064.1"/>
    </source>
</evidence>
<dbReference type="RefSeq" id="WP_004601550.1">
    <property type="nucleotide sequence ID" value="NZ_HF541868.1"/>
</dbReference>
<dbReference type="Gene3D" id="3.40.640.10">
    <property type="entry name" value="Type I PLP-dependent aspartate aminotransferase-like (Major domain)"/>
    <property type="match status" value="1"/>
</dbReference>
<keyword evidence="1" id="KW-0032">Aminotransferase</keyword>
<dbReference type="Gene3D" id="3.90.1150.10">
    <property type="entry name" value="Aspartate Aminotransferase, domain 1"/>
    <property type="match status" value="1"/>
</dbReference>
<dbReference type="OrthoDB" id="9802328at2"/>
<dbReference type="PATRIC" id="fig|883169.3.peg.1598"/>
<dbReference type="STRING" id="29321.AAV33_05315"/>
<dbReference type="InterPro" id="IPR015422">
    <property type="entry name" value="PyrdxlP-dep_Trfase_small"/>
</dbReference>
<dbReference type="EMBL" id="CAJZ01000197">
    <property type="protein sequence ID" value="CCI84064.1"/>
    <property type="molecule type" value="Genomic_DNA"/>
</dbReference>